<evidence type="ECO:0000256" key="17">
    <source>
        <dbReference type="ARBA" id="ARBA00047571"/>
    </source>
</evidence>
<keyword evidence="10" id="KW-0677">Repeat</keyword>
<feature type="domain" description="Post-SET" evidence="23">
    <location>
        <begin position="1339"/>
        <end position="1355"/>
    </location>
</feature>
<evidence type="ECO:0000256" key="5">
    <source>
        <dbReference type="ARBA" id="ARBA00022491"/>
    </source>
</evidence>
<dbReference type="CDD" id="cd21181">
    <property type="entry name" value="Tudor_SETDB1_rpt2"/>
    <property type="match status" value="1"/>
</dbReference>
<dbReference type="InterPro" id="IPR047232">
    <property type="entry name" value="SETDB1/2-like_MBD"/>
</dbReference>
<evidence type="ECO:0000256" key="15">
    <source>
        <dbReference type="ARBA" id="ARBA00023163"/>
    </source>
</evidence>
<dbReference type="STRING" id="48698.ENSPFOP00000023641"/>
<dbReference type="EC" id="2.1.1.354" evidence="3"/>
<reference evidence="25" key="1">
    <citation type="submission" date="2013-10" db="EMBL/GenBank/DDBJ databases">
        <authorList>
            <person name="Schartl M."/>
            <person name="Warren W."/>
        </authorList>
    </citation>
    <scope>NUCLEOTIDE SEQUENCE [LARGE SCALE GENOMIC DNA]</scope>
    <source>
        <strain evidence="25">female</strain>
    </source>
</reference>
<dbReference type="InterPro" id="IPR007728">
    <property type="entry name" value="Pre-SET_dom"/>
</dbReference>
<evidence type="ECO:0000256" key="9">
    <source>
        <dbReference type="ARBA" id="ARBA00022723"/>
    </source>
</evidence>
<dbReference type="GO" id="GO:0140999">
    <property type="term" value="F:histone H3K4 trimethyltransferase activity"/>
    <property type="evidence" value="ECO:0007669"/>
    <property type="project" value="UniProtKB-EC"/>
</dbReference>
<dbReference type="SMART" id="SM00333">
    <property type="entry name" value="TUDOR"/>
    <property type="match status" value="2"/>
</dbReference>
<dbReference type="GO" id="GO:0008270">
    <property type="term" value="F:zinc ion binding"/>
    <property type="evidence" value="ECO:0007669"/>
    <property type="project" value="InterPro"/>
</dbReference>
<dbReference type="GO" id="GO:0005694">
    <property type="term" value="C:chromosome"/>
    <property type="evidence" value="ECO:0007669"/>
    <property type="project" value="UniProtKB-SubCell"/>
</dbReference>
<protein>
    <recommendedName>
        <fullName evidence="3">[histone H3]-lysine(4) N-trimethyltransferase</fullName>
        <ecNumber evidence="3">2.1.1.354</ecNumber>
    </recommendedName>
</protein>
<dbReference type="OMA" id="CEPNDED"/>
<feature type="compositionally biased region" description="Low complexity" evidence="20">
    <location>
        <begin position="485"/>
        <end position="502"/>
    </location>
</feature>
<keyword evidence="16" id="KW-0539">Nucleus</keyword>
<feature type="region of interest" description="Disordered" evidence="20">
    <location>
        <begin position="1178"/>
        <end position="1258"/>
    </location>
</feature>
<feature type="domain" description="Pre-SET" evidence="22">
    <location>
        <begin position="785"/>
        <end position="858"/>
    </location>
</feature>
<keyword evidence="15" id="KW-0804">Transcription</keyword>
<keyword evidence="6" id="KW-0489">Methyltransferase</keyword>
<keyword evidence="12" id="KW-0156">Chromatin regulator</keyword>
<dbReference type="Pfam" id="PF05033">
    <property type="entry name" value="Pre-SET"/>
    <property type="match status" value="1"/>
</dbReference>
<evidence type="ECO:0000256" key="16">
    <source>
        <dbReference type="ARBA" id="ARBA00023242"/>
    </source>
</evidence>
<evidence type="ECO:0000256" key="19">
    <source>
        <dbReference type="SAM" id="Coils"/>
    </source>
</evidence>
<dbReference type="SMART" id="SM00317">
    <property type="entry name" value="SET"/>
    <property type="match status" value="1"/>
</dbReference>
<evidence type="ECO:0000256" key="6">
    <source>
        <dbReference type="ARBA" id="ARBA00022603"/>
    </source>
</evidence>
<dbReference type="PANTHER" id="PTHR46024">
    <property type="entry name" value="HISTONE-LYSINE N-METHYLTRANSFERASE EGGLESS"/>
    <property type="match status" value="1"/>
</dbReference>
<dbReference type="Pfam" id="PF00856">
    <property type="entry name" value="SET"/>
    <property type="match status" value="1"/>
</dbReference>
<dbReference type="Pfam" id="PF01429">
    <property type="entry name" value="MBD"/>
    <property type="match status" value="1"/>
</dbReference>
<dbReference type="EMBL" id="AYCK01003730">
    <property type="status" value="NOT_ANNOTATED_CDS"/>
    <property type="molecule type" value="Genomic_DNA"/>
</dbReference>
<dbReference type="GO" id="GO:0006346">
    <property type="term" value="P:DNA methylation-dependent constitutive heterochromatin formation"/>
    <property type="evidence" value="ECO:0007669"/>
    <property type="project" value="UniProtKB-ARBA"/>
</dbReference>
<dbReference type="InterPro" id="IPR001214">
    <property type="entry name" value="SET_dom"/>
</dbReference>
<dbReference type="GO" id="GO:0070828">
    <property type="term" value="P:heterochromatin organization"/>
    <property type="evidence" value="ECO:0007669"/>
    <property type="project" value="TreeGrafter"/>
</dbReference>
<dbReference type="Pfam" id="PF18300">
    <property type="entry name" value="DUF5604"/>
    <property type="match status" value="2"/>
</dbReference>
<feature type="compositionally biased region" description="Polar residues" evidence="20">
    <location>
        <begin position="1186"/>
        <end position="1201"/>
    </location>
</feature>
<dbReference type="Ensembl" id="ENSPFOT00000030066.1">
    <property type="protein sequence ID" value="ENSPFOP00000023641.1"/>
    <property type="gene ID" value="ENSPFOG00000004429.2"/>
</dbReference>
<evidence type="ECO:0000256" key="11">
    <source>
        <dbReference type="ARBA" id="ARBA00022833"/>
    </source>
</evidence>
<dbReference type="GeneTree" id="ENSGT00940000157471"/>
<dbReference type="Pfam" id="PF18358">
    <property type="entry name" value="Tudor_4"/>
    <property type="match status" value="1"/>
</dbReference>
<dbReference type="Proteomes" id="UP000028760">
    <property type="component" value="Unassembled WGS sequence"/>
</dbReference>
<dbReference type="PROSITE" id="PS50280">
    <property type="entry name" value="SET"/>
    <property type="match status" value="1"/>
</dbReference>
<evidence type="ECO:0000313" key="25">
    <source>
        <dbReference type="Proteomes" id="UP000028760"/>
    </source>
</evidence>
<accession>A0A096LWV0</accession>
<dbReference type="InterPro" id="IPR002999">
    <property type="entry name" value="Tudor"/>
</dbReference>
<reference evidence="24" key="3">
    <citation type="submission" date="2025-09" db="UniProtKB">
        <authorList>
            <consortium name="Ensembl"/>
        </authorList>
    </citation>
    <scope>IDENTIFICATION</scope>
</reference>
<evidence type="ECO:0000256" key="18">
    <source>
        <dbReference type="ARBA" id="ARBA00055955"/>
    </source>
</evidence>
<dbReference type="PROSITE" id="PS50867">
    <property type="entry name" value="PRE_SET"/>
    <property type="match status" value="1"/>
</dbReference>
<dbReference type="InterPro" id="IPR016177">
    <property type="entry name" value="DNA-bd_dom_sf"/>
</dbReference>
<evidence type="ECO:0000256" key="7">
    <source>
        <dbReference type="ARBA" id="ARBA00022679"/>
    </source>
</evidence>
<dbReference type="InterPro" id="IPR051516">
    <property type="entry name" value="SETDB_methyltransferase"/>
</dbReference>
<evidence type="ECO:0000256" key="12">
    <source>
        <dbReference type="ARBA" id="ARBA00022853"/>
    </source>
</evidence>
<dbReference type="PROSITE" id="PS51573">
    <property type="entry name" value="SAM_MT43_SUVAR39_1"/>
    <property type="match status" value="1"/>
</dbReference>
<dbReference type="GO" id="GO:0003677">
    <property type="term" value="F:DNA binding"/>
    <property type="evidence" value="ECO:0007669"/>
    <property type="project" value="InterPro"/>
</dbReference>
<proteinExistence type="predicted"/>
<comment type="function">
    <text evidence="18">Histone methyltransferase that specifically trimethylates 'Lys-9' of histone H3. H3 'Lys-9' trimethylation represents a specific tag for epigenetic transcriptional repression by recruiting HP1 (CBX1, CBX3 and/or CBX5) proteins to methylated histones. Mainly functions in euchromatin regions, thereby playing a central role in the silencing of euchromatic genes. H3 'Lys-9' trimethylation is coordinated with DNA methylation. Plays a role in promoter hypermethylation and transcriptional silencing of tumor suppressor genes (TSGs) or other tumor-related genes. Also required to maintain a transcriptionally repressive state of genes in undifferentiated embryonic stem cells (ESCs). Associates at promoter regions of tumor suppressor genes (TSGs) leading to their gene silencing.</text>
</comment>
<feature type="region of interest" description="Disordered" evidence="20">
    <location>
        <begin position="108"/>
        <end position="128"/>
    </location>
</feature>
<evidence type="ECO:0000313" key="24">
    <source>
        <dbReference type="Ensembl" id="ENSPFOP00000023641.1"/>
    </source>
</evidence>
<dbReference type="InterPro" id="IPR040880">
    <property type="entry name" value="DUF5604"/>
</dbReference>
<dbReference type="InterPro" id="IPR025796">
    <property type="entry name" value="Hist-Lys_N-MeTrfase_SETDB1"/>
</dbReference>
<dbReference type="InterPro" id="IPR001739">
    <property type="entry name" value="Methyl_CpG_DNA-bd"/>
</dbReference>
<dbReference type="PANTHER" id="PTHR46024:SF2">
    <property type="entry name" value="HISTONE-LYSINE N-METHYLTRANSFERASE SETDB1"/>
    <property type="match status" value="1"/>
</dbReference>
<evidence type="ECO:0000256" key="1">
    <source>
        <dbReference type="ARBA" id="ARBA00004123"/>
    </source>
</evidence>
<evidence type="ECO:0000259" key="23">
    <source>
        <dbReference type="PROSITE" id="PS50868"/>
    </source>
</evidence>
<comment type="catalytic activity">
    <reaction evidence="17">
        <text>L-lysyl(4)-[histone H3] + 3 S-adenosyl-L-methionine = N(6),N(6),N(6)-trimethyl-L-lysyl(4)-[histone H3] + 3 S-adenosyl-L-homocysteine + 3 H(+)</text>
        <dbReference type="Rhea" id="RHEA:60260"/>
        <dbReference type="Rhea" id="RHEA-COMP:15537"/>
        <dbReference type="Rhea" id="RHEA-COMP:15547"/>
        <dbReference type="ChEBI" id="CHEBI:15378"/>
        <dbReference type="ChEBI" id="CHEBI:29969"/>
        <dbReference type="ChEBI" id="CHEBI:57856"/>
        <dbReference type="ChEBI" id="CHEBI:59789"/>
        <dbReference type="ChEBI" id="CHEBI:61961"/>
        <dbReference type="EC" id="2.1.1.354"/>
    </reaction>
</comment>
<dbReference type="InterPro" id="IPR041292">
    <property type="entry name" value="Tudor_4"/>
</dbReference>
<evidence type="ECO:0000259" key="22">
    <source>
        <dbReference type="PROSITE" id="PS50867"/>
    </source>
</evidence>
<keyword evidence="5" id="KW-0678">Repressor</keyword>
<dbReference type="CDD" id="cd20382">
    <property type="entry name" value="Tudor_SETDB1_rpt1"/>
    <property type="match status" value="1"/>
</dbReference>
<feature type="region of interest" description="Disordered" evidence="20">
    <location>
        <begin position="1082"/>
        <end position="1113"/>
    </location>
</feature>
<name>A0A096LWV0_POEFO</name>
<sequence length="1355" mass="150530">FRVLKNCAFQDIVQAFYKLMEVDGWDPSLEDELGVSLDDLKKWIEEAVEQSEAVKKKKAQLIELEEWVEQKEKEEAKTEKLLNDANQSVLECEKLVRAAYENNGLVYRESSSDDEGGGGGGLPSEVIEIDDDDDDDVIAVVNINQGSKTNEEHQLNEASAVLQKTTQQVQKLVQIVTKPSSASPLIRTAVQSVVQPDIKEDELKVGMNILGKKRTKTWHKGNLVAINPVGTHYEHHDVLHGFCFLLCGIVLMIQTLSLFPGNGVFKYKVRFDKGKSLLSGNHVAFDYNPTLESLYVGARVVAKYKDGNLVWLYAGIVAEMPNNKNRMRFLIFFDDGYASYVILPELYPVCRPLKRTWEDIEDASCRDFIEEYISAYPSRPMVLLKVGQIIKTEWEGTWWKSKVEEVDSSLVKILFLDDKRSEWIYRGSTRLEPMFNLKLASANTQEKKLAGHQRTRPNMGALRSKGPVVQYTGVEHVGVSPAKPPQTTQSQPPATASAAAAAPAPPAGPAVPANPAATSVHSLKEQLSSRNKHQMAKKSTSNFIPGVGGTHASKILQAASANASNLSVLTLPHKSFHGKVQSTPNTPTSSFTPPYQRQTTALAPPPSIVTHAMATIPQQPSYRAPTDRIFYLAHTCQPACLNRVRPAKSDLHRGKNPLLTPLLYDFRRMTGRRKVNRKMSFHVIYKAPCGLCLRNMGEIQNYLFQTRCDFIFLEMFCLDPYVLVDRPFQPQRPFYYIPDITSGKEDIPLSCVNEIDTTPPPNVKYSKERIPEDGVFINTSSDFLVGCECTDGCKDKSKCSCHQLTLQASGCTPGGQINQSAGYSYKRLEECLPTGIYECNKRCKCCAQMCTNRLVQHGLQVRLQLFKTQNKGWGIRCLDDIAKGSFVCIYAGKILTDDFADKEGLEMGDEYFANLDHIESVENFKEGYESEAHCSDSEGSGVDVSTQSSSSSDDSNDEEEKDSKSEDESDSSDDTFVKDNYYTPSSVWRSYTTRGQAKGNKEGTADPTLMIKLSSRALKNTDLVTLCAPHTFVFFTLNINKMNAGSHALPYYCLIVWLSILLGFQHQYGMVNKVNSCSPAAGSQDSKDGLSVSAKGQDDEKPPSMPEETGKSKVASWLTSQGLKKVSKIKQIILNDKTILHPDVSSSHMKQSLIIYFILGDFCFYTLFSLPNSQIKTEQSKKQDVMTLSDSDDVQTISSGSEDNKDREKATPASVSGVTKKQVAVKSTRGIALKNSHSMMGSKPGHQGQPGGGAENAPKNTRLFFDGEESCYIIDAKLEGNLGRYLNHSCSPNLFVQNVFVDTHDLRFPWVAFFASKRIRAGTELTWDYNYEVGSVEGKELLCCCGSTECRGRLL</sequence>
<evidence type="ECO:0000256" key="3">
    <source>
        <dbReference type="ARBA" id="ARBA00012182"/>
    </source>
</evidence>
<evidence type="ECO:0000256" key="8">
    <source>
        <dbReference type="ARBA" id="ARBA00022691"/>
    </source>
</evidence>
<dbReference type="PROSITE" id="PS50868">
    <property type="entry name" value="POST_SET"/>
    <property type="match status" value="1"/>
</dbReference>
<organism evidence="24 25">
    <name type="scientific">Poecilia formosa</name>
    <name type="common">Amazon molly</name>
    <name type="synonym">Limia formosa</name>
    <dbReference type="NCBI Taxonomy" id="48698"/>
    <lineage>
        <taxon>Eukaryota</taxon>
        <taxon>Metazoa</taxon>
        <taxon>Chordata</taxon>
        <taxon>Craniata</taxon>
        <taxon>Vertebrata</taxon>
        <taxon>Euteleostomi</taxon>
        <taxon>Actinopterygii</taxon>
        <taxon>Neopterygii</taxon>
        <taxon>Teleostei</taxon>
        <taxon>Neoteleostei</taxon>
        <taxon>Acanthomorphata</taxon>
        <taxon>Ovalentaria</taxon>
        <taxon>Atherinomorphae</taxon>
        <taxon>Cyprinodontiformes</taxon>
        <taxon>Poeciliidae</taxon>
        <taxon>Poeciliinae</taxon>
        <taxon>Poecilia</taxon>
    </lineage>
</organism>
<dbReference type="InterPro" id="IPR041291">
    <property type="entry name" value="TUDOR_5"/>
</dbReference>
<keyword evidence="4" id="KW-0158">Chromosome</keyword>
<feature type="region of interest" description="Disordered" evidence="20">
    <location>
        <begin position="932"/>
        <end position="978"/>
    </location>
</feature>
<evidence type="ECO:0000256" key="20">
    <source>
        <dbReference type="SAM" id="MobiDB-lite"/>
    </source>
</evidence>
<dbReference type="InterPro" id="IPR046341">
    <property type="entry name" value="SET_dom_sf"/>
</dbReference>
<dbReference type="FunFam" id="2.170.270.10:FF:000017">
    <property type="entry name" value="Histone-lysine N-methyltransferase"/>
    <property type="match status" value="1"/>
</dbReference>
<dbReference type="FunFam" id="2.30.30.140:FF:000037">
    <property type="entry name" value="Histone-lysine N-methyltransferase"/>
    <property type="match status" value="1"/>
</dbReference>
<dbReference type="SUPFAM" id="SSF54171">
    <property type="entry name" value="DNA-binding domain"/>
    <property type="match status" value="1"/>
</dbReference>
<dbReference type="FunFam" id="2.30.30.140:FF:000034">
    <property type="entry name" value="Histone-lysine N-methyltransferase"/>
    <property type="match status" value="1"/>
</dbReference>
<dbReference type="GO" id="GO:0046974">
    <property type="term" value="F:histone H3K9 methyltransferase activity"/>
    <property type="evidence" value="ECO:0007669"/>
    <property type="project" value="TreeGrafter"/>
</dbReference>
<reference evidence="24" key="2">
    <citation type="submission" date="2025-08" db="UniProtKB">
        <authorList>
            <consortium name="Ensembl"/>
        </authorList>
    </citation>
    <scope>IDENTIFICATION</scope>
</reference>
<dbReference type="GO" id="GO:1990841">
    <property type="term" value="F:promoter-specific chromatin binding"/>
    <property type="evidence" value="ECO:0007669"/>
    <property type="project" value="UniProtKB-ARBA"/>
</dbReference>
<dbReference type="SUPFAM" id="SSF82199">
    <property type="entry name" value="SET domain"/>
    <property type="match status" value="1"/>
</dbReference>
<comment type="subcellular location">
    <subcellularLocation>
        <location evidence="2">Chromosome</location>
    </subcellularLocation>
    <subcellularLocation>
        <location evidence="1">Nucleus</location>
    </subcellularLocation>
</comment>
<dbReference type="CDD" id="cd10517">
    <property type="entry name" value="SET_SETDB1"/>
    <property type="match status" value="1"/>
</dbReference>
<feature type="compositionally biased region" description="Polar residues" evidence="20">
    <location>
        <begin position="519"/>
        <end position="529"/>
    </location>
</feature>
<keyword evidence="13" id="KW-0805">Transcription regulation</keyword>
<feature type="region of interest" description="Disordered" evidence="20">
    <location>
        <begin position="478"/>
        <end position="544"/>
    </location>
</feature>
<keyword evidence="11" id="KW-0862">Zinc</keyword>
<feature type="coiled-coil region" evidence="19">
    <location>
        <begin position="44"/>
        <end position="88"/>
    </location>
</feature>
<keyword evidence="7" id="KW-0808">Transferase</keyword>
<dbReference type="FunFam" id="2.170.270.10:FF:000020">
    <property type="entry name" value="Histone-lysine N-methyltransferase"/>
    <property type="match status" value="1"/>
</dbReference>
<dbReference type="Gene3D" id="2.170.270.10">
    <property type="entry name" value="SET domain"/>
    <property type="match status" value="2"/>
</dbReference>
<dbReference type="InterPro" id="IPR003616">
    <property type="entry name" value="Post-SET_dom"/>
</dbReference>
<dbReference type="Gene3D" id="2.30.30.140">
    <property type="match status" value="4"/>
</dbReference>
<evidence type="ECO:0000259" key="21">
    <source>
        <dbReference type="PROSITE" id="PS50280"/>
    </source>
</evidence>
<dbReference type="CDD" id="cd01395">
    <property type="entry name" value="HMT_MBD"/>
    <property type="match status" value="1"/>
</dbReference>
<evidence type="ECO:0000256" key="2">
    <source>
        <dbReference type="ARBA" id="ARBA00004286"/>
    </source>
</evidence>
<dbReference type="SMART" id="SM00391">
    <property type="entry name" value="MBD"/>
    <property type="match status" value="1"/>
</dbReference>
<dbReference type="Pfam" id="PF18359">
    <property type="entry name" value="Tudor_5"/>
    <property type="match status" value="1"/>
</dbReference>
<evidence type="ECO:0000256" key="13">
    <source>
        <dbReference type="ARBA" id="ARBA00023015"/>
    </source>
</evidence>
<evidence type="ECO:0000256" key="14">
    <source>
        <dbReference type="ARBA" id="ARBA00023054"/>
    </source>
</evidence>
<evidence type="ECO:0000256" key="10">
    <source>
        <dbReference type="ARBA" id="ARBA00022737"/>
    </source>
</evidence>
<keyword evidence="25" id="KW-1185">Reference proteome</keyword>
<keyword evidence="9" id="KW-0479">Metal-binding</keyword>
<dbReference type="eggNOG" id="KOG1141">
    <property type="taxonomic scope" value="Eukaryota"/>
</dbReference>
<keyword evidence="14 19" id="KW-0175">Coiled coil</keyword>
<dbReference type="GO" id="GO:0005634">
    <property type="term" value="C:nucleus"/>
    <property type="evidence" value="ECO:0007669"/>
    <property type="project" value="UniProtKB-SubCell"/>
</dbReference>
<keyword evidence="8" id="KW-0949">S-adenosyl-L-methionine</keyword>
<dbReference type="GO" id="GO:0032259">
    <property type="term" value="P:methylation"/>
    <property type="evidence" value="ECO:0007669"/>
    <property type="project" value="UniProtKB-KW"/>
</dbReference>
<feature type="domain" description="SET" evidence="21">
    <location>
        <begin position="861"/>
        <end position="1330"/>
    </location>
</feature>
<dbReference type="SMART" id="SM00468">
    <property type="entry name" value="PreSET"/>
    <property type="match status" value="1"/>
</dbReference>
<evidence type="ECO:0000256" key="4">
    <source>
        <dbReference type="ARBA" id="ARBA00022454"/>
    </source>
</evidence>